<keyword evidence="4" id="KW-1185">Reference proteome</keyword>
<dbReference type="PROSITE" id="PS51457">
    <property type="entry name" value="BEN"/>
    <property type="match status" value="1"/>
</dbReference>
<gene>
    <name evidence="3" type="ORF">AKAME5_001221300</name>
</gene>
<dbReference type="InterPro" id="IPR053072">
    <property type="entry name" value="BEN_domain_protein_7"/>
</dbReference>
<evidence type="ECO:0000256" key="1">
    <source>
        <dbReference type="SAM" id="MobiDB-lite"/>
    </source>
</evidence>
<name>A0AAD3MSK3_LATJO</name>
<protein>
    <submittedName>
        <fullName evidence="3">BEN domain-containing protein 7 isoform X2</fullName>
    </submittedName>
</protein>
<dbReference type="SMART" id="SM01025">
    <property type="entry name" value="BEN"/>
    <property type="match status" value="1"/>
</dbReference>
<feature type="compositionally biased region" description="Polar residues" evidence="1">
    <location>
        <begin position="280"/>
        <end position="292"/>
    </location>
</feature>
<accession>A0AAD3MSK3</accession>
<feature type="compositionally biased region" description="Basic residues" evidence="1">
    <location>
        <begin position="227"/>
        <end position="237"/>
    </location>
</feature>
<feature type="compositionally biased region" description="Basic and acidic residues" evidence="1">
    <location>
        <begin position="268"/>
        <end position="279"/>
    </location>
</feature>
<dbReference type="EMBL" id="BRZM01000040">
    <property type="protein sequence ID" value="GLD60298.1"/>
    <property type="molecule type" value="Genomic_DNA"/>
</dbReference>
<evidence type="ECO:0000313" key="3">
    <source>
        <dbReference type="EMBL" id="GLD60298.1"/>
    </source>
</evidence>
<organism evidence="3 4">
    <name type="scientific">Lates japonicus</name>
    <name type="common">Japanese lates</name>
    <dbReference type="NCBI Taxonomy" id="270547"/>
    <lineage>
        <taxon>Eukaryota</taxon>
        <taxon>Metazoa</taxon>
        <taxon>Chordata</taxon>
        <taxon>Craniata</taxon>
        <taxon>Vertebrata</taxon>
        <taxon>Euteleostomi</taxon>
        <taxon>Actinopterygii</taxon>
        <taxon>Neopterygii</taxon>
        <taxon>Teleostei</taxon>
        <taxon>Neoteleostei</taxon>
        <taxon>Acanthomorphata</taxon>
        <taxon>Carangaria</taxon>
        <taxon>Carangaria incertae sedis</taxon>
        <taxon>Centropomidae</taxon>
        <taxon>Lates</taxon>
    </lineage>
</organism>
<dbReference type="PANTHER" id="PTHR35068">
    <property type="entry name" value="BEN DOMAIN-CONTAINING PROTEIN 7"/>
    <property type="match status" value="1"/>
</dbReference>
<dbReference type="AlphaFoldDB" id="A0AAD3MSK3"/>
<proteinExistence type="predicted"/>
<dbReference type="GO" id="GO:0003677">
    <property type="term" value="F:DNA binding"/>
    <property type="evidence" value="ECO:0007669"/>
    <property type="project" value="InterPro"/>
</dbReference>
<comment type="caution">
    <text evidence="3">The sequence shown here is derived from an EMBL/GenBank/DDBJ whole genome shotgun (WGS) entry which is preliminary data.</text>
</comment>
<evidence type="ECO:0000313" key="4">
    <source>
        <dbReference type="Proteomes" id="UP001279410"/>
    </source>
</evidence>
<evidence type="ECO:0000259" key="2">
    <source>
        <dbReference type="PROSITE" id="PS51457"/>
    </source>
</evidence>
<reference evidence="3" key="1">
    <citation type="submission" date="2022-08" db="EMBL/GenBank/DDBJ databases">
        <title>Genome sequencing of akame (Lates japonicus).</title>
        <authorList>
            <person name="Hashiguchi Y."/>
            <person name="Takahashi H."/>
        </authorList>
    </citation>
    <scope>NUCLEOTIDE SEQUENCE</scope>
    <source>
        <strain evidence="3">Kochi</strain>
    </source>
</reference>
<dbReference type="PANTHER" id="PTHR35068:SF1">
    <property type="entry name" value="BEN DOMAIN-CONTAINING PROTEIN 7"/>
    <property type="match status" value="1"/>
</dbReference>
<feature type="compositionally biased region" description="Low complexity" evidence="1">
    <location>
        <begin position="115"/>
        <end position="133"/>
    </location>
</feature>
<dbReference type="Gene3D" id="1.10.10.2590">
    <property type="entry name" value="BEN domain"/>
    <property type="match status" value="1"/>
</dbReference>
<dbReference type="Pfam" id="PF10523">
    <property type="entry name" value="BEN"/>
    <property type="match status" value="1"/>
</dbReference>
<sequence length="507" mass="56127">MEFGERKRRRKSQSFKLVTDEDYDPSYIMNSSCKDANGEPKDAAVPDVWLGDEGMEIKRQITGMMRLLSDKTSRVYQRVGTEQDSLTKEPQDRNLTWVHQPAPLSLVSDDHQSNSWSSAGDPGPSPSSISTPIPNGPGCGQYSTRSKALRILNNAKDLIKVNQANDVVPPAVPETPCCMCNCKGTLQAVLQELRAMRRLMQSQKASLERQEQTGSPCQPRLGPGPTPRRRPRKRRPIYKVAPLTVSSTRRAALTPLEASPRIAAPAEPGKREESQKEQDSPTASSHPISSEVSVLPPPNNPATVNNTHSPLLSQLREPQSSESEVRLAEDYDVFISKAQLDSILVNYTRSGSLLFRKLVCAFFDDTTLANSLPNGKRKRGLNDNRKGLDQNIVGAIKVFTEKYCTEHRIEKLPGPRDWVQILQDQIKLARRRLKRDAAEAEEVLNGPSTSCDYNTPATVQGTVVNMTEVRNDSLFVRHPQTTPDSSPSALWCGPALLSGSTANVKLW</sequence>
<feature type="region of interest" description="Disordered" evidence="1">
    <location>
        <begin position="103"/>
        <end position="142"/>
    </location>
</feature>
<dbReference type="InterPro" id="IPR018379">
    <property type="entry name" value="BEN_domain"/>
</dbReference>
<feature type="domain" description="BEN" evidence="2">
    <location>
        <begin position="330"/>
        <end position="435"/>
    </location>
</feature>
<feature type="region of interest" description="Disordered" evidence="1">
    <location>
        <begin position="201"/>
        <end position="308"/>
    </location>
</feature>
<dbReference type="Proteomes" id="UP001279410">
    <property type="component" value="Unassembled WGS sequence"/>
</dbReference>